<evidence type="ECO:0000259" key="13">
    <source>
        <dbReference type="Pfam" id="PF02768"/>
    </source>
</evidence>
<dbReference type="GO" id="GO:0003887">
    <property type="term" value="F:DNA-directed DNA polymerase activity"/>
    <property type="evidence" value="ECO:0007669"/>
    <property type="project" value="UniProtKB-UniRule"/>
</dbReference>
<dbReference type="RefSeq" id="WP_069642710.1">
    <property type="nucleotide sequence ID" value="NZ_MIJE01000011.1"/>
</dbReference>
<proteinExistence type="inferred from homology"/>
<evidence type="ECO:0000256" key="7">
    <source>
        <dbReference type="ARBA" id="ARBA00022705"/>
    </source>
</evidence>
<name>A0A1E5G2L5_9FIRM</name>
<evidence type="ECO:0000256" key="8">
    <source>
        <dbReference type="ARBA" id="ARBA00022932"/>
    </source>
</evidence>
<evidence type="ECO:0000256" key="6">
    <source>
        <dbReference type="ARBA" id="ARBA00022695"/>
    </source>
</evidence>
<dbReference type="EMBL" id="MIJE01000011">
    <property type="protein sequence ID" value="OEF97312.1"/>
    <property type="molecule type" value="Genomic_DNA"/>
</dbReference>
<dbReference type="Pfam" id="PF02767">
    <property type="entry name" value="DNA_pol3_beta_2"/>
    <property type="match status" value="1"/>
</dbReference>
<dbReference type="InterPro" id="IPR046938">
    <property type="entry name" value="DNA_clamp_sf"/>
</dbReference>
<keyword evidence="6 10" id="KW-0548">Nucleotidyltransferase</keyword>
<comment type="similarity">
    <text evidence="2 10">Belongs to the beta sliding clamp family.</text>
</comment>
<comment type="subcellular location">
    <subcellularLocation>
        <location evidence="1 10">Cytoplasm</location>
    </subcellularLocation>
</comment>
<dbReference type="Gene3D" id="3.70.10.10">
    <property type="match status" value="1"/>
</dbReference>
<keyword evidence="4 10" id="KW-0963">Cytoplasm</keyword>
<keyword evidence="8 10" id="KW-0239">DNA-directed DNA polymerase</keyword>
<evidence type="ECO:0000259" key="12">
    <source>
        <dbReference type="Pfam" id="PF02767"/>
    </source>
</evidence>
<comment type="function">
    <text evidence="10">Confers DNA tethering and processivity to DNA polymerases and other proteins. Acts as a clamp, forming a ring around DNA (a reaction catalyzed by the clamp-loading complex) which diffuses in an ATP-independent manner freely and bidirectionally along dsDNA. Initially characterized for its ability to contact the catalytic subunit of DNA polymerase III (Pol III), a complex, multichain enzyme responsible for most of the replicative synthesis in bacteria; Pol III exhibits 3'-5' exonuclease proofreading activity. The beta chain is required for initiation of replication as well as for processivity of DNA replication.</text>
</comment>
<dbReference type="InterPro" id="IPR001001">
    <property type="entry name" value="DNA_polIII_beta"/>
</dbReference>
<dbReference type="PANTHER" id="PTHR30478">
    <property type="entry name" value="DNA POLYMERASE III SUBUNIT BETA"/>
    <property type="match status" value="1"/>
</dbReference>
<dbReference type="PIRSF" id="PIRSF000804">
    <property type="entry name" value="DNA_pol_III_b"/>
    <property type="match status" value="1"/>
</dbReference>
<evidence type="ECO:0000256" key="10">
    <source>
        <dbReference type="PIRNR" id="PIRNR000804"/>
    </source>
</evidence>
<dbReference type="Pfam" id="PF02768">
    <property type="entry name" value="DNA_pol3_beta_3"/>
    <property type="match status" value="1"/>
</dbReference>
<dbReference type="InterPro" id="IPR022634">
    <property type="entry name" value="DNA_polIII_beta_N"/>
</dbReference>
<dbReference type="GO" id="GO:0003677">
    <property type="term" value="F:DNA binding"/>
    <property type="evidence" value="ECO:0007669"/>
    <property type="project" value="UniProtKB-UniRule"/>
</dbReference>
<keyword evidence="5 10" id="KW-0808">Transferase</keyword>
<dbReference type="PANTHER" id="PTHR30478:SF0">
    <property type="entry name" value="BETA SLIDING CLAMP"/>
    <property type="match status" value="1"/>
</dbReference>
<dbReference type="GO" id="GO:0008408">
    <property type="term" value="F:3'-5' exonuclease activity"/>
    <property type="evidence" value="ECO:0007669"/>
    <property type="project" value="InterPro"/>
</dbReference>
<dbReference type="OrthoDB" id="8421503at2"/>
<keyword evidence="7 10" id="KW-0235">DNA replication</keyword>
<reference evidence="14 15" key="1">
    <citation type="submission" date="2016-09" db="EMBL/GenBank/DDBJ databases">
        <title>Draft genome sequence for the type strain of Desulfuribacillus alkaliarsenatis AHT28, an obligately anaerobic, sulfidogenic bacterium isolated from Russian soda lake sediments.</title>
        <authorList>
            <person name="Abin C.A."/>
            <person name="Hollibaugh J.T."/>
        </authorList>
    </citation>
    <scope>NUCLEOTIDE SEQUENCE [LARGE SCALE GENOMIC DNA]</scope>
    <source>
        <strain evidence="14 15">AHT28</strain>
    </source>
</reference>
<dbReference type="AlphaFoldDB" id="A0A1E5G2L5"/>
<dbReference type="InterPro" id="IPR022637">
    <property type="entry name" value="DNA_polIII_beta_cen"/>
</dbReference>
<keyword evidence="9" id="KW-0238">DNA-binding</keyword>
<dbReference type="GO" id="GO:0005737">
    <property type="term" value="C:cytoplasm"/>
    <property type="evidence" value="ECO:0007669"/>
    <property type="project" value="UniProtKB-SubCell"/>
</dbReference>
<organism evidence="14 15">
    <name type="scientific">Desulfuribacillus alkaliarsenatis</name>
    <dbReference type="NCBI Taxonomy" id="766136"/>
    <lineage>
        <taxon>Bacteria</taxon>
        <taxon>Bacillati</taxon>
        <taxon>Bacillota</taxon>
        <taxon>Desulfuribacillia</taxon>
        <taxon>Desulfuribacillales</taxon>
        <taxon>Desulfuribacillaceae</taxon>
        <taxon>Desulfuribacillus</taxon>
    </lineage>
</organism>
<evidence type="ECO:0000256" key="5">
    <source>
        <dbReference type="ARBA" id="ARBA00022679"/>
    </source>
</evidence>
<comment type="caution">
    <text evidence="14">The sequence shown here is derived from an EMBL/GenBank/DDBJ whole genome shotgun (WGS) entry which is preliminary data.</text>
</comment>
<dbReference type="STRING" id="766136.BHF68_03590"/>
<evidence type="ECO:0000256" key="4">
    <source>
        <dbReference type="ARBA" id="ARBA00022490"/>
    </source>
</evidence>
<evidence type="ECO:0000256" key="3">
    <source>
        <dbReference type="ARBA" id="ARBA00021035"/>
    </source>
</evidence>
<evidence type="ECO:0000256" key="9">
    <source>
        <dbReference type="ARBA" id="ARBA00023125"/>
    </source>
</evidence>
<dbReference type="NCBIfam" id="TIGR00663">
    <property type="entry name" value="dnan"/>
    <property type="match status" value="1"/>
</dbReference>
<evidence type="ECO:0000313" key="14">
    <source>
        <dbReference type="EMBL" id="OEF97312.1"/>
    </source>
</evidence>
<sequence length="378" mass="42879">MKFSISREELIHATQHVAKAVASKSTMPILENMKLDISSELLQITGTNLEIGIEYTIPRVKNDEQVFTVEQEGSICLKAKYFNEIIRKLSNEVVEIEVTNNYLTLIKCGKSEFNLHGLDSDEFPKLPKITEDKVFSISSDLMKSMIRQTVFAVSTEETRPVLTGVKLSLEEGLLSLVATDSHRLAKREALVEAEAELAFQNIIVPGKSLIELNKILEEDQSLIDILIASNQIFIKMENIIFYSRLIDGQYPDVSRILQQNSKTTVKLNKKEILDSLERVSLIARETKNNEVKFSVKPDIVSISSNSPDVGKVNEQINPLQVEGEDLLIAFNTKYVQDVLRIIDEQEIEIHFTGAMSPFIIKPKDFDKYLYLVLPIRIY</sequence>
<evidence type="ECO:0000259" key="11">
    <source>
        <dbReference type="Pfam" id="PF00712"/>
    </source>
</evidence>
<evidence type="ECO:0000256" key="1">
    <source>
        <dbReference type="ARBA" id="ARBA00004496"/>
    </source>
</evidence>
<gene>
    <name evidence="14" type="ORF">BHF68_03590</name>
</gene>
<comment type="subunit">
    <text evidence="10">Forms a ring-shaped head-to-tail homodimer around DNA.</text>
</comment>
<feature type="domain" description="DNA polymerase III beta sliding clamp C-terminal" evidence="13">
    <location>
        <begin position="255"/>
        <end position="376"/>
    </location>
</feature>
<dbReference type="CDD" id="cd00140">
    <property type="entry name" value="beta_clamp"/>
    <property type="match status" value="1"/>
</dbReference>
<dbReference type="InterPro" id="IPR022635">
    <property type="entry name" value="DNA_polIII_beta_C"/>
</dbReference>
<dbReference type="SUPFAM" id="SSF55979">
    <property type="entry name" value="DNA clamp"/>
    <property type="match status" value="3"/>
</dbReference>
<evidence type="ECO:0000313" key="15">
    <source>
        <dbReference type="Proteomes" id="UP000094296"/>
    </source>
</evidence>
<dbReference type="SMART" id="SM00480">
    <property type="entry name" value="POL3Bc"/>
    <property type="match status" value="1"/>
</dbReference>
<feature type="domain" description="DNA polymerase III beta sliding clamp N-terminal" evidence="11">
    <location>
        <begin position="1"/>
        <end position="127"/>
    </location>
</feature>
<accession>A0A1E5G2L5</accession>
<evidence type="ECO:0000256" key="2">
    <source>
        <dbReference type="ARBA" id="ARBA00010752"/>
    </source>
</evidence>
<feature type="domain" description="DNA polymerase III beta sliding clamp central" evidence="12">
    <location>
        <begin position="137"/>
        <end position="252"/>
    </location>
</feature>
<dbReference type="GO" id="GO:0009360">
    <property type="term" value="C:DNA polymerase III complex"/>
    <property type="evidence" value="ECO:0007669"/>
    <property type="project" value="InterPro"/>
</dbReference>
<protein>
    <recommendedName>
        <fullName evidence="3 10">Beta sliding clamp</fullName>
    </recommendedName>
</protein>
<dbReference type="Gene3D" id="3.10.150.10">
    <property type="entry name" value="DNA Polymerase III, subunit A, domain 2"/>
    <property type="match status" value="1"/>
</dbReference>
<dbReference type="Pfam" id="PF00712">
    <property type="entry name" value="DNA_pol3_beta"/>
    <property type="match status" value="1"/>
</dbReference>
<dbReference type="GO" id="GO:0006271">
    <property type="term" value="P:DNA strand elongation involved in DNA replication"/>
    <property type="evidence" value="ECO:0007669"/>
    <property type="project" value="TreeGrafter"/>
</dbReference>
<dbReference type="Proteomes" id="UP000094296">
    <property type="component" value="Unassembled WGS sequence"/>
</dbReference>
<keyword evidence="15" id="KW-1185">Reference proteome</keyword>